<keyword evidence="1" id="KW-0812">Transmembrane</keyword>
<comment type="caution">
    <text evidence="3">The sequence shown here is derived from an EMBL/GenBank/DDBJ whole genome shotgun (WGS) entry which is preliminary data.</text>
</comment>
<keyword evidence="1" id="KW-1133">Transmembrane helix</keyword>
<dbReference type="Proteomes" id="UP000224317">
    <property type="component" value="Unassembled WGS sequence"/>
</dbReference>
<gene>
    <name evidence="3" type="ORF">CSX00_05380</name>
    <name evidence="2" type="ORF">CSX01_04065</name>
</gene>
<evidence type="ECO:0000256" key="1">
    <source>
        <dbReference type="SAM" id="Phobius"/>
    </source>
</evidence>
<keyword evidence="4" id="KW-1185">Reference proteome</keyword>
<dbReference type="EMBL" id="PDYF01000008">
    <property type="protein sequence ID" value="PHU35790.1"/>
    <property type="molecule type" value="Genomic_DNA"/>
</dbReference>
<dbReference type="RefSeq" id="WP_099391528.1">
    <property type="nucleotide sequence ID" value="NZ_PDYF01000008.1"/>
</dbReference>
<dbReference type="EMBL" id="PDYH01000018">
    <property type="protein sequence ID" value="PHU40470.1"/>
    <property type="molecule type" value="Genomic_DNA"/>
</dbReference>
<dbReference type="AlphaFoldDB" id="A0A2G3EB72"/>
<sequence>MTGKTTRNRIISLVALLATVFVVLISNMMISENVNHHCHGEADCPICSLILQCEKNINTVGSGLIMVAVAAMVFFVVAVTVSNYKYQSVQTTLVSQKVRLDS</sequence>
<keyword evidence="1" id="KW-0472">Membrane</keyword>
<organism evidence="3 4">
    <name type="scientific">Pseudobutyrivibrio ruminis</name>
    <dbReference type="NCBI Taxonomy" id="46206"/>
    <lineage>
        <taxon>Bacteria</taxon>
        <taxon>Bacillati</taxon>
        <taxon>Bacillota</taxon>
        <taxon>Clostridia</taxon>
        <taxon>Lachnospirales</taxon>
        <taxon>Lachnospiraceae</taxon>
        <taxon>Pseudobutyrivibrio</taxon>
    </lineage>
</organism>
<reference evidence="3" key="2">
    <citation type="submission" date="2017-10" db="EMBL/GenBank/DDBJ databases">
        <authorList>
            <person name="Banno H."/>
            <person name="Chua N.-H."/>
        </authorList>
    </citation>
    <scope>NUCLEOTIDE SEQUENCE [LARGE SCALE GENOMIC DNA]</scope>
    <source>
        <strain evidence="3">JK10</strain>
        <strain evidence="2">JK626</strain>
    </source>
</reference>
<evidence type="ECO:0000313" key="2">
    <source>
        <dbReference type="EMBL" id="PHU35790.1"/>
    </source>
</evidence>
<reference evidence="3" key="1">
    <citation type="submission" date="2017-10" db="EMBL/GenBank/DDBJ databases">
        <title>Resolving the taxonomy of Roseburia spp., Eubacterium rectale and Agathobacter spp. through phylogenomic analysis.</title>
        <authorList>
            <person name="Sheridan P.O."/>
            <person name="Walker A.W."/>
            <person name="Duncan S.H."/>
            <person name="Scott K.P."/>
            <person name="Toole P.W.O."/>
            <person name="Luis P."/>
            <person name="Flint H.J."/>
        </authorList>
    </citation>
    <scope>NUCLEOTIDE SEQUENCE [LARGE SCALE GENOMIC DNA]</scope>
    <source>
        <strain evidence="3">JK10</strain>
        <strain evidence="2">JK626</strain>
    </source>
</reference>
<name>A0A2G3EB72_9FIRM</name>
<evidence type="ECO:0000313" key="3">
    <source>
        <dbReference type="EMBL" id="PHU40470.1"/>
    </source>
</evidence>
<proteinExistence type="predicted"/>
<feature type="transmembrane region" description="Helical" evidence="1">
    <location>
        <begin position="64"/>
        <end position="84"/>
    </location>
</feature>
<evidence type="ECO:0000313" key="4">
    <source>
        <dbReference type="Proteomes" id="UP000224317"/>
    </source>
</evidence>
<accession>A0A2G3EB72</accession>
<protein>
    <submittedName>
        <fullName evidence="3">Uncharacterized protein</fullName>
    </submittedName>
</protein>
<feature type="transmembrane region" description="Helical" evidence="1">
    <location>
        <begin position="12"/>
        <end position="30"/>
    </location>
</feature>
<dbReference type="Proteomes" id="UP000225889">
    <property type="component" value="Unassembled WGS sequence"/>
</dbReference>